<dbReference type="KEGG" id="clus:16792610"/>
<feature type="transmembrane region" description="Helical" evidence="1">
    <location>
        <begin position="21"/>
        <end position="43"/>
    </location>
</feature>
<dbReference type="AlphaFoldDB" id="S5TFS9"/>
<sequence length="102" mass="12881">MYTFIYKIYFKEKMDSPLRGGYPSYFIRWIFFIILMVLDQIYLPLGDIFNSLIFYINRIRYICTERADIFNPILWNGIRYIFLWKIYLIQYLRYWIRYISIH</sequence>
<reference evidence="2" key="1">
    <citation type="submission" date="2013-04" db="EMBL/GenBank/DDBJ databases">
        <authorList>
            <person name="Zemanova J."/>
            <person name="Brejova B."/>
            <person name="Nosek J."/>
        </authorList>
    </citation>
    <scope>NUCLEOTIDE SEQUENCE</scope>
    <source>
        <strain evidence="2">CBS 6936</strain>
    </source>
</reference>
<evidence type="ECO:0000256" key="1">
    <source>
        <dbReference type="SAM" id="Phobius"/>
    </source>
</evidence>
<dbReference type="RefSeq" id="YP_008475002.1">
    <property type="nucleotide sequence ID" value="NC_022161.1"/>
</dbReference>
<dbReference type="GeneID" id="16792610"/>
<protein>
    <submittedName>
        <fullName evidence="2">Uncharacterized protein</fullName>
    </submittedName>
</protein>
<keyword evidence="1" id="KW-1133">Transmembrane helix</keyword>
<gene>
    <name evidence="2" type="primary">orf102</name>
</gene>
<keyword evidence="1" id="KW-0812">Transmembrane</keyword>
<geneLocation type="mitochondrion" evidence="2"/>
<keyword evidence="1" id="KW-0472">Membrane</keyword>
<accession>S5TFS9</accession>
<organism evidence="2">
    <name type="scientific">Clavispora lusitaniae</name>
    <name type="common">Candida lusitaniae</name>
    <dbReference type="NCBI Taxonomy" id="36911"/>
    <lineage>
        <taxon>Eukaryota</taxon>
        <taxon>Fungi</taxon>
        <taxon>Dikarya</taxon>
        <taxon>Ascomycota</taxon>
        <taxon>Saccharomycotina</taxon>
        <taxon>Pichiomycetes</taxon>
        <taxon>Metschnikowiaceae</taxon>
        <taxon>Clavispora</taxon>
    </lineage>
</organism>
<keyword evidence="2" id="KW-0496">Mitochondrion</keyword>
<proteinExistence type="predicted"/>
<evidence type="ECO:0000313" key="2">
    <source>
        <dbReference type="EMBL" id="AGS44302.1"/>
    </source>
</evidence>
<feature type="transmembrane region" description="Helical" evidence="1">
    <location>
        <begin position="77"/>
        <end position="96"/>
    </location>
</feature>
<name>S5TFS9_CLALS</name>
<dbReference type="EMBL" id="KC993186">
    <property type="protein sequence ID" value="AGS44302.1"/>
    <property type="molecule type" value="Genomic_DNA"/>
</dbReference>